<comment type="caution">
    <text evidence="10">The sequence shown here is derived from an EMBL/GenBank/DDBJ whole genome shotgun (WGS) entry which is preliminary data.</text>
</comment>
<gene>
    <name evidence="10" type="ORF">IAD20_08295</name>
</gene>
<evidence type="ECO:0000313" key="10">
    <source>
        <dbReference type="EMBL" id="HIU54061.1"/>
    </source>
</evidence>
<dbReference type="InterPro" id="IPR004764">
    <property type="entry name" value="MdtF-like"/>
</dbReference>
<comment type="subcellular location">
    <subcellularLocation>
        <location evidence="1 9">Cell inner membrane</location>
        <topology evidence="1 9">Multi-pass membrane protein</topology>
    </subcellularLocation>
</comment>
<feature type="transmembrane region" description="Helical" evidence="9">
    <location>
        <begin position="924"/>
        <end position="949"/>
    </location>
</feature>
<dbReference type="InterPro" id="IPR027463">
    <property type="entry name" value="AcrB_DN_DC_subdom"/>
</dbReference>
<keyword evidence="8 9" id="KW-0472">Membrane</keyword>
<evidence type="ECO:0000256" key="9">
    <source>
        <dbReference type="RuleBase" id="RU364070"/>
    </source>
</evidence>
<dbReference type="AlphaFoldDB" id="A0A9D1M5I3"/>
<keyword evidence="7 9" id="KW-1133">Transmembrane helix</keyword>
<dbReference type="Gene3D" id="3.30.2090.10">
    <property type="entry name" value="Multidrug efflux transporter AcrB TolC docking domain, DN and DC subdomains"/>
    <property type="match status" value="2"/>
</dbReference>
<dbReference type="FunFam" id="1.20.1640.10:FF:000001">
    <property type="entry name" value="Efflux pump membrane transporter"/>
    <property type="match status" value="1"/>
</dbReference>
<evidence type="ECO:0000256" key="5">
    <source>
        <dbReference type="ARBA" id="ARBA00022519"/>
    </source>
</evidence>
<evidence type="ECO:0000256" key="8">
    <source>
        <dbReference type="ARBA" id="ARBA00023136"/>
    </source>
</evidence>
<proteinExistence type="inferred from homology"/>
<evidence type="ECO:0000256" key="7">
    <source>
        <dbReference type="ARBA" id="ARBA00022989"/>
    </source>
</evidence>
<dbReference type="InterPro" id="IPR001036">
    <property type="entry name" value="Acrflvin-R"/>
</dbReference>
<protein>
    <recommendedName>
        <fullName evidence="9">Efflux pump membrane transporter</fullName>
    </recommendedName>
</protein>
<feature type="transmembrane region" description="Helical" evidence="9">
    <location>
        <begin position="541"/>
        <end position="563"/>
    </location>
</feature>
<keyword evidence="6 9" id="KW-0812">Transmembrane</keyword>
<evidence type="ECO:0000256" key="1">
    <source>
        <dbReference type="ARBA" id="ARBA00004429"/>
    </source>
</evidence>
<comment type="similarity">
    <text evidence="2 9">Belongs to the resistance-nodulation-cell division (RND) (TC 2.A.6) family.</text>
</comment>
<feature type="transmembrane region" description="Helical" evidence="9">
    <location>
        <begin position="1009"/>
        <end position="1031"/>
    </location>
</feature>
<dbReference type="Gene3D" id="3.30.70.1440">
    <property type="entry name" value="Multidrug efflux transporter AcrB pore domain"/>
    <property type="match status" value="1"/>
</dbReference>
<dbReference type="NCBIfam" id="TIGR00915">
    <property type="entry name" value="2A0602"/>
    <property type="match status" value="1"/>
</dbReference>
<sequence length="1058" mass="115812">MFSKFFIERPIFATVISLVIILAGLVSIKVLPIEQYPSIVPTEIQISATYPGATAEVLADTVAAPIEQELNGVKNMIYMYSTATSQGYLTIGAVFDIGTDPDQATIDVNNKVQMATPKLPSEVTKQGVTVQEKSNSILQVVTMRSTSKRYDTVFVSNYALLNVLDELKRIKGVSDASLFASQDYSMRIWLSPDKLADYNLTPQDVIAAIQEQNSQFAAGQFGQEPMDEYLAYTYSVNTKGRLVDEKEFGDIILRSDEKGGMLRLKDVARIELGAQDYSVSSKFNGEDAVAFAIYLQSNANALDTAAAVRDKLEELSKRFPEGIVYEIPYDTTLFVKQSINEVVHTFMEAVVLVILVVYLFLQNMRATLIPILAVPVSIIGAFAGMYALGFSINLLTLFGLILAIGIVVDDAIIVLENVERLMDEEGLSPKEAAIKSMEEVSGPVVAVALVLASVFIPIAFLGGMTGVMYKQFSVTIAVSVLISALVALTLTPSLCALIIKRRTKKEEPHGFFKWFDDFFQKITDIYLAVVRFFLNNRKTAVLGYTAIIASIIWMFKLIPGGLVPMEDMGSLLMAYDMPAAASLQRTEKMTDEVSKLLLENPNVESLTTVNGFNMLSSSQNTYSGISFITLKDWNLRKAATQSADTLSQVFTGYGMSQPEGIGYAFSMPPIMGMSTTGGFEAYIQNRAGHTPQELMAETQKFVEAANKNPALSNVRTTFSVSTPQYQIDLDREKARVMNVSIDAIYTVMQSTFGNVYVNDFTYQGRNFRVTVQSEAKFRRTPDDLRYVYVKSNDGQLVPLSTLIKVKRVTGPELINRLNIFPAAKVMGDPAPGYSSGQAIAAMDETADAVLDKDYSLAWIGSAFQEKQTGGASSQAFIFGIIMVFLILSAQYEKWSLPMVVILSVPFAVSGALLATLLRGTQNDLYFQVGLVTLIGLAAKNAILIVEFAVMQVQAGLSYANAAIEAAKLRFRPIVMTSLAFTLGVVPLATSTGAGAASRHAIGTGLIGGMLMSTFVATLFVPMMFAIIGETFDEENIARRKIKKRAIKKGRPLLKDKRN</sequence>
<keyword evidence="5 9" id="KW-0997">Cell inner membrane</keyword>
<dbReference type="GO" id="GO:0042910">
    <property type="term" value="F:xenobiotic transmembrane transporter activity"/>
    <property type="evidence" value="ECO:0007669"/>
    <property type="project" value="TreeGrafter"/>
</dbReference>
<feature type="transmembrane region" description="Helical" evidence="9">
    <location>
        <begin position="476"/>
        <end position="499"/>
    </location>
</feature>
<dbReference type="GO" id="GO:0005886">
    <property type="term" value="C:plasma membrane"/>
    <property type="evidence" value="ECO:0007669"/>
    <property type="project" value="UniProtKB-SubCell"/>
</dbReference>
<evidence type="ECO:0000256" key="3">
    <source>
        <dbReference type="ARBA" id="ARBA00022448"/>
    </source>
</evidence>
<dbReference type="PRINTS" id="PR00702">
    <property type="entry name" value="ACRIFLAVINRP"/>
</dbReference>
<feature type="transmembrane region" description="Helical" evidence="9">
    <location>
        <begin position="342"/>
        <end position="361"/>
    </location>
</feature>
<dbReference type="Gene3D" id="3.30.70.1320">
    <property type="entry name" value="Multidrug efflux transporter AcrB pore domain like"/>
    <property type="match status" value="1"/>
</dbReference>
<dbReference type="Gene3D" id="1.20.1640.10">
    <property type="entry name" value="Multidrug efflux transporter AcrB transmembrane domain"/>
    <property type="match status" value="2"/>
</dbReference>
<dbReference type="Proteomes" id="UP000824107">
    <property type="component" value="Unassembled WGS sequence"/>
</dbReference>
<keyword evidence="4" id="KW-1003">Cell membrane</keyword>
<evidence type="ECO:0000256" key="2">
    <source>
        <dbReference type="ARBA" id="ARBA00010942"/>
    </source>
</evidence>
<dbReference type="SUPFAM" id="SSF82693">
    <property type="entry name" value="Multidrug efflux transporter AcrB pore domain, PN1, PN2, PC1 and PC2 subdomains"/>
    <property type="match status" value="3"/>
</dbReference>
<reference evidence="10" key="2">
    <citation type="journal article" date="2021" name="PeerJ">
        <title>Extensive microbial diversity within the chicken gut microbiome revealed by metagenomics and culture.</title>
        <authorList>
            <person name="Gilroy R."/>
            <person name="Ravi A."/>
            <person name="Getino M."/>
            <person name="Pursley I."/>
            <person name="Horton D.L."/>
            <person name="Alikhan N.F."/>
            <person name="Baker D."/>
            <person name="Gharbi K."/>
            <person name="Hall N."/>
            <person name="Watson M."/>
            <person name="Adriaenssens E.M."/>
            <person name="Foster-Nyarko E."/>
            <person name="Jarju S."/>
            <person name="Secka A."/>
            <person name="Antonio M."/>
            <person name="Oren A."/>
            <person name="Chaudhuri R.R."/>
            <person name="La Ragione R."/>
            <person name="Hildebrand F."/>
            <person name="Pallen M.J."/>
        </authorList>
    </citation>
    <scope>NUCLEOTIDE SEQUENCE</scope>
    <source>
        <strain evidence="10">ChiW3-316</strain>
    </source>
</reference>
<dbReference type="Pfam" id="PF00873">
    <property type="entry name" value="ACR_tran"/>
    <property type="match status" value="1"/>
</dbReference>
<evidence type="ECO:0000256" key="4">
    <source>
        <dbReference type="ARBA" id="ARBA00022475"/>
    </source>
</evidence>
<dbReference type="GO" id="GO:0015562">
    <property type="term" value="F:efflux transmembrane transporter activity"/>
    <property type="evidence" value="ECO:0007669"/>
    <property type="project" value="InterPro"/>
</dbReference>
<dbReference type="EMBL" id="DVNC01000056">
    <property type="protein sequence ID" value="HIU54061.1"/>
    <property type="molecule type" value="Genomic_DNA"/>
</dbReference>
<evidence type="ECO:0000256" key="6">
    <source>
        <dbReference type="ARBA" id="ARBA00022692"/>
    </source>
</evidence>
<feature type="transmembrane region" description="Helical" evidence="9">
    <location>
        <begin position="394"/>
        <end position="415"/>
    </location>
</feature>
<accession>A0A9D1M5I3</accession>
<dbReference type="PANTHER" id="PTHR32063:SF76">
    <property type="entry name" value="EFFLUX PUMP MEMBRANE TRANSPORTER"/>
    <property type="match status" value="1"/>
</dbReference>
<feature type="transmembrane region" description="Helical" evidence="9">
    <location>
        <begin position="896"/>
        <end position="918"/>
    </location>
</feature>
<feature type="transmembrane region" description="Helical" evidence="9">
    <location>
        <begin position="871"/>
        <end position="889"/>
    </location>
</feature>
<dbReference type="SUPFAM" id="SSF82866">
    <property type="entry name" value="Multidrug efflux transporter AcrB transmembrane domain"/>
    <property type="match status" value="2"/>
</dbReference>
<feature type="transmembrane region" description="Helical" evidence="9">
    <location>
        <begin position="444"/>
        <end position="464"/>
    </location>
</feature>
<dbReference type="NCBIfam" id="NF000282">
    <property type="entry name" value="RND_permease_1"/>
    <property type="match status" value="1"/>
</dbReference>
<organism evidence="10 11">
    <name type="scientific">Candidatus Scatocola faecipullorum</name>
    <dbReference type="NCBI Taxonomy" id="2840917"/>
    <lineage>
        <taxon>Bacteria</taxon>
        <taxon>Pseudomonadati</taxon>
        <taxon>Pseudomonadota</taxon>
        <taxon>Alphaproteobacteria</taxon>
        <taxon>Rhodospirillales</taxon>
        <taxon>Rhodospirillaceae</taxon>
        <taxon>Rhodospirillaceae incertae sedis</taxon>
        <taxon>Candidatus Scatocola</taxon>
    </lineage>
</organism>
<name>A0A9D1M5I3_9PROT</name>
<dbReference type="FunFam" id="3.30.70.1430:FF:000001">
    <property type="entry name" value="Efflux pump membrane transporter"/>
    <property type="match status" value="1"/>
</dbReference>
<keyword evidence="3 9" id="KW-0813">Transport</keyword>
<reference evidence="10" key="1">
    <citation type="submission" date="2020-10" db="EMBL/GenBank/DDBJ databases">
        <authorList>
            <person name="Gilroy R."/>
        </authorList>
    </citation>
    <scope>NUCLEOTIDE SEQUENCE</scope>
    <source>
        <strain evidence="10">ChiW3-316</strain>
    </source>
</reference>
<evidence type="ECO:0000313" key="11">
    <source>
        <dbReference type="Proteomes" id="UP000824107"/>
    </source>
</evidence>
<feature type="transmembrane region" description="Helical" evidence="9">
    <location>
        <begin position="368"/>
        <end position="388"/>
    </location>
</feature>
<dbReference type="SUPFAM" id="SSF82714">
    <property type="entry name" value="Multidrug efflux transporter AcrB TolC docking domain, DN and DC subdomains"/>
    <property type="match status" value="2"/>
</dbReference>
<feature type="transmembrane region" description="Helical" evidence="9">
    <location>
        <begin position="12"/>
        <end position="31"/>
    </location>
</feature>
<dbReference type="Gene3D" id="3.30.70.1430">
    <property type="entry name" value="Multidrug efflux transporter AcrB pore domain"/>
    <property type="match status" value="2"/>
</dbReference>
<dbReference type="GO" id="GO:0009636">
    <property type="term" value="P:response to toxic substance"/>
    <property type="evidence" value="ECO:0007669"/>
    <property type="project" value="UniProtKB-ARBA"/>
</dbReference>
<dbReference type="PANTHER" id="PTHR32063">
    <property type="match status" value="1"/>
</dbReference>
<feature type="transmembrane region" description="Helical" evidence="9">
    <location>
        <begin position="970"/>
        <end position="989"/>
    </location>
</feature>